<reference evidence="2" key="1">
    <citation type="submission" date="2016-08" db="EMBL/GenBank/DDBJ databases">
        <authorList>
            <person name="Varghese N."/>
            <person name="Submissions Spin"/>
        </authorList>
    </citation>
    <scope>NUCLEOTIDE SEQUENCE [LARGE SCALE GENOMIC DNA]</scope>
    <source>
        <strain evidence="2">HAMBI 2975</strain>
    </source>
</reference>
<dbReference type="Proteomes" id="UP000199101">
    <property type="component" value="Unassembled WGS sequence"/>
</dbReference>
<dbReference type="EMBL" id="FMAG01000014">
    <property type="protein sequence ID" value="SCB49573.1"/>
    <property type="molecule type" value="Genomic_DNA"/>
</dbReference>
<protein>
    <submittedName>
        <fullName evidence="1">Uncharacterized protein</fullName>
    </submittedName>
</protein>
<evidence type="ECO:0000313" key="2">
    <source>
        <dbReference type="Proteomes" id="UP000199101"/>
    </source>
</evidence>
<gene>
    <name evidence="1" type="ORF">GA0061103_0624</name>
</gene>
<organism evidence="1 2">
    <name type="scientific">Rhizobium multihospitium</name>
    <dbReference type="NCBI Taxonomy" id="410764"/>
    <lineage>
        <taxon>Bacteria</taxon>
        <taxon>Pseudomonadati</taxon>
        <taxon>Pseudomonadota</taxon>
        <taxon>Alphaproteobacteria</taxon>
        <taxon>Hyphomicrobiales</taxon>
        <taxon>Rhizobiaceae</taxon>
        <taxon>Rhizobium/Agrobacterium group</taxon>
        <taxon>Rhizobium</taxon>
    </lineage>
</organism>
<keyword evidence="2" id="KW-1185">Reference proteome</keyword>
<sequence length="92" mass="9732">MTFTKVILNCTRTSHTEAATDPGSIVECGLDMEVSDDTLFGGAVPSDAAWSDLGVASKPMVNTLTPTVGLVKLPEWIGKVSLAKLNQLSIIR</sequence>
<name>A0A1C3XBF5_9HYPH</name>
<proteinExistence type="predicted"/>
<evidence type="ECO:0000313" key="1">
    <source>
        <dbReference type="EMBL" id="SCB49573.1"/>
    </source>
</evidence>
<dbReference type="AlphaFoldDB" id="A0A1C3XBF5"/>
<dbReference type="RefSeq" id="WP_092719774.1">
    <property type="nucleotide sequence ID" value="NZ_FMAG01000014.1"/>
</dbReference>
<accession>A0A1C3XBF5</accession>